<dbReference type="EMBL" id="HBGF01051032">
    <property type="protein sequence ID" value="CAD9153572.1"/>
    <property type="molecule type" value="Transcribed_RNA"/>
</dbReference>
<feature type="domain" description="RING-type" evidence="2">
    <location>
        <begin position="130"/>
        <end position="165"/>
    </location>
</feature>
<proteinExistence type="predicted"/>
<dbReference type="InterPro" id="IPR001841">
    <property type="entry name" value="Znf_RING"/>
</dbReference>
<sequence>MYNYSVTGSWRCLGCGHVTDAQPAPTDDNDLVALPLTAGQREERWCPPCSGMKVHELQAKSRGQLNADSARHAAPAAAAPSSVAAPVQAQPVAATVVPTSGAVDVSQLTDEALDALAAAVAKEQQARRLCVVCSEGAKEVIFYPCKHQCCCRACAGKCAACPMCRGQIQDRIVAFR</sequence>
<protein>
    <recommendedName>
        <fullName evidence="2">RING-type domain-containing protein</fullName>
    </recommendedName>
</protein>
<dbReference type="SUPFAM" id="SSF57850">
    <property type="entry name" value="RING/U-box"/>
    <property type="match status" value="1"/>
</dbReference>
<keyword evidence="1" id="KW-0479">Metal-binding</keyword>
<dbReference type="PANTHER" id="PTHR15379:SF2">
    <property type="entry name" value="CELL GROWTH REGULATOR WITH RING FINGER DOMAIN PROTEIN 1"/>
    <property type="match status" value="1"/>
</dbReference>
<name>A0A7S1R194_NEODS</name>
<keyword evidence="1" id="KW-0862">Zinc</keyword>
<dbReference type="GO" id="GO:0030308">
    <property type="term" value="P:negative regulation of cell growth"/>
    <property type="evidence" value="ECO:0007669"/>
    <property type="project" value="TreeGrafter"/>
</dbReference>
<dbReference type="AlphaFoldDB" id="A0A7S1R194"/>
<organism evidence="3">
    <name type="scientific">Neobodo designis</name>
    <name type="common">Flagellated protozoan</name>
    <name type="synonym">Bodo designis</name>
    <dbReference type="NCBI Taxonomy" id="312471"/>
    <lineage>
        <taxon>Eukaryota</taxon>
        <taxon>Discoba</taxon>
        <taxon>Euglenozoa</taxon>
        <taxon>Kinetoplastea</taxon>
        <taxon>Metakinetoplastina</taxon>
        <taxon>Neobodonida</taxon>
        <taxon>Neobodo</taxon>
    </lineage>
</organism>
<gene>
    <name evidence="3" type="ORF">NDES1114_LOCUS34187</name>
</gene>
<dbReference type="PANTHER" id="PTHR15379">
    <property type="entry name" value="CELL GROWTH REGULATOR WITH RING FINGER DOMAIN PROTEIN 1"/>
    <property type="match status" value="1"/>
</dbReference>
<evidence type="ECO:0000259" key="2">
    <source>
        <dbReference type="PROSITE" id="PS50089"/>
    </source>
</evidence>
<evidence type="ECO:0000313" key="3">
    <source>
        <dbReference type="EMBL" id="CAD9153572.1"/>
    </source>
</evidence>
<dbReference type="PROSITE" id="PS50089">
    <property type="entry name" value="ZF_RING_2"/>
    <property type="match status" value="1"/>
</dbReference>
<dbReference type="GO" id="GO:0008270">
    <property type="term" value="F:zinc ion binding"/>
    <property type="evidence" value="ECO:0007669"/>
    <property type="project" value="UniProtKB-KW"/>
</dbReference>
<dbReference type="Pfam" id="PF13920">
    <property type="entry name" value="zf-C3HC4_3"/>
    <property type="match status" value="1"/>
</dbReference>
<dbReference type="InterPro" id="IPR013083">
    <property type="entry name" value="Znf_RING/FYVE/PHD"/>
</dbReference>
<dbReference type="InterPro" id="IPR042496">
    <property type="entry name" value="CGRF1"/>
</dbReference>
<accession>A0A7S1R194</accession>
<reference evidence="3" key="1">
    <citation type="submission" date="2021-01" db="EMBL/GenBank/DDBJ databases">
        <authorList>
            <person name="Corre E."/>
            <person name="Pelletier E."/>
            <person name="Niang G."/>
            <person name="Scheremetjew M."/>
            <person name="Finn R."/>
            <person name="Kale V."/>
            <person name="Holt S."/>
            <person name="Cochrane G."/>
            <person name="Meng A."/>
            <person name="Brown T."/>
            <person name="Cohen L."/>
        </authorList>
    </citation>
    <scope>NUCLEOTIDE SEQUENCE</scope>
    <source>
        <strain evidence="3">CCAP 1951/1</strain>
    </source>
</reference>
<dbReference type="Gene3D" id="3.30.40.10">
    <property type="entry name" value="Zinc/RING finger domain, C3HC4 (zinc finger)"/>
    <property type="match status" value="1"/>
</dbReference>
<keyword evidence="1" id="KW-0863">Zinc-finger</keyword>
<evidence type="ECO:0000256" key="1">
    <source>
        <dbReference type="PROSITE-ProRule" id="PRU00175"/>
    </source>
</evidence>